<evidence type="ECO:0008006" key="3">
    <source>
        <dbReference type="Google" id="ProtNLM"/>
    </source>
</evidence>
<gene>
    <name evidence="1" type="ORF">GALMADRAFT_873658</name>
</gene>
<protein>
    <recommendedName>
        <fullName evidence="3">F-box domain-containing protein</fullName>
    </recommendedName>
</protein>
<keyword evidence="2" id="KW-1185">Reference proteome</keyword>
<evidence type="ECO:0000313" key="1">
    <source>
        <dbReference type="EMBL" id="KDR83182.1"/>
    </source>
</evidence>
<name>A0A067TLF7_GALM3</name>
<dbReference type="EMBL" id="KL142369">
    <property type="protein sequence ID" value="KDR83182.1"/>
    <property type="molecule type" value="Genomic_DNA"/>
</dbReference>
<dbReference type="OrthoDB" id="2788229at2759"/>
<proteinExistence type="predicted"/>
<accession>A0A067TLF7</accession>
<dbReference type="HOGENOM" id="CLU_655611_0_0_1"/>
<dbReference type="SUPFAM" id="SSF52047">
    <property type="entry name" value="RNI-like"/>
    <property type="match status" value="1"/>
</dbReference>
<dbReference type="InterPro" id="IPR032675">
    <property type="entry name" value="LRR_dom_sf"/>
</dbReference>
<evidence type="ECO:0000313" key="2">
    <source>
        <dbReference type="Proteomes" id="UP000027222"/>
    </source>
</evidence>
<dbReference type="Gene3D" id="3.80.10.10">
    <property type="entry name" value="Ribonuclease Inhibitor"/>
    <property type="match status" value="1"/>
</dbReference>
<reference evidence="2" key="1">
    <citation type="journal article" date="2014" name="Proc. Natl. Acad. Sci. U.S.A.">
        <title>Extensive sampling of basidiomycete genomes demonstrates inadequacy of the white-rot/brown-rot paradigm for wood decay fungi.</title>
        <authorList>
            <person name="Riley R."/>
            <person name="Salamov A.A."/>
            <person name="Brown D.W."/>
            <person name="Nagy L.G."/>
            <person name="Floudas D."/>
            <person name="Held B.W."/>
            <person name="Levasseur A."/>
            <person name="Lombard V."/>
            <person name="Morin E."/>
            <person name="Otillar R."/>
            <person name="Lindquist E.A."/>
            <person name="Sun H."/>
            <person name="LaButti K.M."/>
            <person name="Schmutz J."/>
            <person name="Jabbour D."/>
            <person name="Luo H."/>
            <person name="Baker S.E."/>
            <person name="Pisabarro A.G."/>
            <person name="Walton J.D."/>
            <person name="Blanchette R.A."/>
            <person name="Henrissat B."/>
            <person name="Martin F."/>
            <person name="Cullen D."/>
            <person name="Hibbett D.S."/>
            <person name="Grigoriev I.V."/>
        </authorList>
    </citation>
    <scope>NUCLEOTIDE SEQUENCE [LARGE SCALE GENOMIC DNA]</scope>
    <source>
        <strain evidence="2">CBS 339.88</strain>
    </source>
</reference>
<dbReference type="Proteomes" id="UP000027222">
    <property type="component" value="Unassembled WGS sequence"/>
</dbReference>
<dbReference type="AlphaFoldDB" id="A0A067TLF7"/>
<organism evidence="1 2">
    <name type="scientific">Galerina marginata (strain CBS 339.88)</name>
    <dbReference type="NCBI Taxonomy" id="685588"/>
    <lineage>
        <taxon>Eukaryota</taxon>
        <taxon>Fungi</taxon>
        <taxon>Dikarya</taxon>
        <taxon>Basidiomycota</taxon>
        <taxon>Agaricomycotina</taxon>
        <taxon>Agaricomycetes</taxon>
        <taxon>Agaricomycetidae</taxon>
        <taxon>Agaricales</taxon>
        <taxon>Agaricineae</taxon>
        <taxon>Strophariaceae</taxon>
        <taxon>Galerina</taxon>
    </lineage>
</organism>
<sequence>MQPELPVELLDYIFTFMRDDHPSLKACTGVNQAFSEIVEKHLYYELSLYNIDSLNTRGELRPAQLLKLFTDQPQLASHVRSLRIIISGLAFLQWFVTRTMNEDDIGRIFPRISHLSRISLAGRRNSLISWGRLQDDFQTSFVEILRTRSLVDVAIYDMDNFPLSLLDNCKSLKHLELSGSFSSKADDAAETSISNSTNPVRAQLTSLSLRYWSSSVGQILGWLQSESSPHIGTLRSLKMTLQHVEYGSVVPAIFAACSTSLKELELNPGQEVNTRYNLSGEIIPSHATLHQIVDLSTIPNLNRLTIVTHLGSVEDFWISSSGEDTVETCIYTTPFSWILRLMATLSRLRSNSLEYVVLDLSFSMNRRSLEMVNLGHLTSAFNLKLLPSLRNVKLRATFIRTSTVDLRIFMQVLQTNPHLSPLIASGLWTLTAKEYQA</sequence>